<feature type="region of interest" description="Disordered" evidence="6">
    <location>
        <begin position="1"/>
        <end position="123"/>
    </location>
</feature>
<dbReference type="SUPFAM" id="SSF58038">
    <property type="entry name" value="SNARE fusion complex"/>
    <property type="match status" value="2"/>
</dbReference>
<evidence type="ECO:0000256" key="3">
    <source>
        <dbReference type="ARBA" id="ARBA00022448"/>
    </source>
</evidence>
<name>A0A0D6QZK2_ARACU</name>
<feature type="compositionally biased region" description="Polar residues" evidence="6">
    <location>
        <begin position="163"/>
        <end position="183"/>
    </location>
</feature>
<evidence type="ECO:0000256" key="2">
    <source>
        <dbReference type="ARBA" id="ARBA00009480"/>
    </source>
</evidence>
<organism evidence="8">
    <name type="scientific">Araucaria cunninghamii</name>
    <name type="common">Hoop pine</name>
    <name type="synonym">Moreton Bay pine</name>
    <dbReference type="NCBI Taxonomy" id="56994"/>
    <lineage>
        <taxon>Eukaryota</taxon>
        <taxon>Viridiplantae</taxon>
        <taxon>Streptophyta</taxon>
        <taxon>Embryophyta</taxon>
        <taxon>Tracheophyta</taxon>
        <taxon>Spermatophyta</taxon>
        <taxon>Pinopsida</taxon>
        <taxon>Pinidae</taxon>
        <taxon>Conifers II</taxon>
        <taxon>Araucariales</taxon>
        <taxon>Araucariaceae</taxon>
        <taxon>Araucaria</taxon>
    </lineage>
</organism>
<dbReference type="FunFam" id="1.20.5.110:FF:000031">
    <property type="entry name" value="SNAP25 homologous protein SNAP33"/>
    <property type="match status" value="1"/>
</dbReference>
<comment type="subcellular location">
    <subcellularLocation>
        <location evidence="1">Membrane</location>
    </subcellularLocation>
</comment>
<dbReference type="CDD" id="cd15841">
    <property type="entry name" value="SNARE_Qc"/>
    <property type="match status" value="1"/>
</dbReference>
<evidence type="ECO:0000256" key="6">
    <source>
        <dbReference type="SAM" id="MobiDB-lite"/>
    </source>
</evidence>
<dbReference type="GO" id="GO:0016192">
    <property type="term" value="P:vesicle-mediated transport"/>
    <property type="evidence" value="ECO:0007669"/>
    <property type="project" value="UniProtKB-ARBA"/>
</dbReference>
<feature type="region of interest" description="Disordered" evidence="6">
    <location>
        <begin position="142"/>
        <end position="183"/>
    </location>
</feature>
<evidence type="ECO:0000256" key="4">
    <source>
        <dbReference type="ARBA" id="ARBA00022927"/>
    </source>
</evidence>
<comment type="similarity">
    <text evidence="2">Belongs to the SNAP-25 family.</text>
</comment>
<keyword evidence="4" id="KW-0653">Protein transport</keyword>
<proteinExistence type="inferred from homology"/>
<protein>
    <recommendedName>
        <fullName evidence="7">t-SNARE coiled-coil homology domain-containing protein</fullName>
    </recommendedName>
</protein>
<dbReference type="GO" id="GO:0015031">
    <property type="term" value="P:protein transport"/>
    <property type="evidence" value="ECO:0007669"/>
    <property type="project" value="UniProtKB-KW"/>
</dbReference>
<dbReference type="PANTHER" id="PTHR19305">
    <property type="entry name" value="SYNAPTOSOMAL ASSOCIATED PROTEIN"/>
    <property type="match status" value="1"/>
</dbReference>
<dbReference type="InterPro" id="IPR000727">
    <property type="entry name" value="T_SNARE_dom"/>
</dbReference>
<dbReference type="SMART" id="SM00397">
    <property type="entry name" value="t_SNARE"/>
    <property type="match status" value="2"/>
</dbReference>
<dbReference type="PROSITE" id="PS50192">
    <property type="entry name" value="T_SNARE"/>
    <property type="match status" value="1"/>
</dbReference>
<dbReference type="GO" id="GO:0005886">
    <property type="term" value="C:plasma membrane"/>
    <property type="evidence" value="ECO:0007669"/>
    <property type="project" value="TreeGrafter"/>
</dbReference>
<accession>A0A0D6QZK2</accession>
<feature type="compositionally biased region" description="Polar residues" evidence="6">
    <location>
        <begin position="82"/>
        <end position="100"/>
    </location>
</feature>
<dbReference type="Gene3D" id="1.20.5.110">
    <property type="match status" value="2"/>
</dbReference>
<dbReference type="EMBL" id="GCKF01041511">
    <property type="protein sequence ID" value="JAG95110.1"/>
    <property type="molecule type" value="Transcribed_RNA"/>
</dbReference>
<evidence type="ECO:0000313" key="8">
    <source>
        <dbReference type="EMBL" id="JAG95110.1"/>
    </source>
</evidence>
<dbReference type="GO" id="GO:0031201">
    <property type="term" value="C:SNARE complex"/>
    <property type="evidence" value="ECO:0007669"/>
    <property type="project" value="InterPro"/>
</dbReference>
<evidence type="ECO:0000259" key="7">
    <source>
        <dbReference type="PROSITE" id="PS50192"/>
    </source>
</evidence>
<sequence>MARRASFRDAGAYNPFDSDDEADRKSSRKSGSQKSYKNPFDEEGSDKKSHARRPQFESRGVARNPFSDGEEEEERKPPRRGNTATKLENGNNYRASNQTRDFNELENNNNNEGLRPKKGERFISHVKERAVSVSETAMKTAEKLKETSVNQAHKIGRIRKPSRTSSPEDSIPSKNENPDSLVQNQRDLLLRDEEGERERVSHSSYSSRVDAATRRRYKSGFVDSGGLEGQSVQELEGYAVYKAEEATTVVNNCLKVAENIREEGSKTLVLLHQQGEQITRTHNVAIDIDHDLSAGEKLLGNLGGIFSKKWKPTKNRPINGPVLTRDSSFKRRANHMEQRTALGLVKNAPGKSSTKTYPVAADTPQAQIEVEKAKQDDALSDLSNVLDQLKEMAIDMGSEIGRQNQALDPLGDDVVELSYRVKAANARGRRLLGK</sequence>
<keyword evidence="5" id="KW-0472">Membrane</keyword>
<reference evidence="8" key="1">
    <citation type="submission" date="2015-03" db="EMBL/GenBank/DDBJ databases">
        <title>A transcriptome of Araucaria cunninghamii, an australian fine timber species.</title>
        <authorList>
            <person name="Jing Yi C.J.Y."/>
            <person name="Yin San L.Y.S."/>
            <person name="Abdul Karim S.S."/>
            <person name="Wan Azmi N.N."/>
            <person name="Hercus R.R."/>
            <person name="Croft L.L."/>
        </authorList>
    </citation>
    <scope>NUCLEOTIDE SEQUENCE</scope>
    <source>
        <strain evidence="8">MI0301</strain>
        <tissue evidence="8">Leaf</tissue>
    </source>
</reference>
<dbReference type="InterPro" id="IPR044766">
    <property type="entry name" value="NPSN/SNAP25-like_N_SNARE"/>
</dbReference>
<dbReference type="GO" id="GO:0005484">
    <property type="term" value="F:SNAP receptor activity"/>
    <property type="evidence" value="ECO:0007669"/>
    <property type="project" value="InterPro"/>
</dbReference>
<keyword evidence="3" id="KW-0813">Transport</keyword>
<evidence type="ECO:0000256" key="5">
    <source>
        <dbReference type="ARBA" id="ARBA00023136"/>
    </source>
</evidence>
<feature type="domain" description="T-SNARE coiled-coil homology" evidence="7">
    <location>
        <begin position="369"/>
        <end position="431"/>
    </location>
</feature>
<feature type="compositionally biased region" description="Basic and acidic residues" evidence="6">
    <location>
        <begin position="114"/>
        <end position="123"/>
    </location>
</feature>
<dbReference type="PANTHER" id="PTHR19305:SF9">
    <property type="entry name" value="SYNAPTOSOMAL-ASSOCIATED PROTEIN 29"/>
    <property type="match status" value="1"/>
</dbReference>
<dbReference type="CDD" id="cd15861">
    <property type="entry name" value="SNARE_SNAP25N_23N_29N_SEC9N"/>
    <property type="match status" value="1"/>
</dbReference>
<evidence type="ECO:0000256" key="1">
    <source>
        <dbReference type="ARBA" id="ARBA00004370"/>
    </source>
</evidence>
<dbReference type="AlphaFoldDB" id="A0A0D6QZK2"/>